<dbReference type="EnsemblMetazoa" id="XM_019916917.1">
    <property type="protein sequence ID" value="XP_019772476.1"/>
    <property type="gene ID" value="LOC109546081"/>
</dbReference>
<dbReference type="HOGENOM" id="CLU_041201_1_0_1"/>
<proteinExistence type="predicted"/>
<reference evidence="4" key="2">
    <citation type="submission" date="2024-08" db="UniProtKB">
        <authorList>
            <consortium name="EnsemblMetazoa"/>
        </authorList>
    </citation>
    <scope>IDENTIFICATION</scope>
</reference>
<evidence type="ECO:0000256" key="1">
    <source>
        <dbReference type="SAM" id="SignalP"/>
    </source>
</evidence>
<evidence type="ECO:0000259" key="2">
    <source>
        <dbReference type="Pfam" id="PF03067"/>
    </source>
</evidence>
<keyword evidence="5" id="KW-1185">Reference proteome</keyword>
<feature type="domain" description="Chitin-binding type-4" evidence="2">
    <location>
        <begin position="21"/>
        <end position="213"/>
    </location>
</feature>
<protein>
    <recommendedName>
        <fullName evidence="2">Chitin-binding type-4 domain-containing protein</fullName>
    </recommendedName>
</protein>
<dbReference type="OrthoDB" id="64893at2759"/>
<dbReference type="OMA" id="DIRIQPI"/>
<reference evidence="3 5" key="1">
    <citation type="journal article" date="2013" name="Genome Biol.">
        <title>Draft genome of the mountain pine beetle, Dendroctonus ponderosae Hopkins, a major forest pest.</title>
        <authorList>
            <person name="Keeling C.I."/>
            <person name="Yuen M.M."/>
            <person name="Liao N.Y."/>
            <person name="Docking T.R."/>
            <person name="Chan S.K."/>
            <person name="Taylor G.A."/>
            <person name="Palmquist D.L."/>
            <person name="Jackman S.D."/>
            <person name="Nguyen A."/>
            <person name="Li M."/>
            <person name="Henderson H."/>
            <person name="Janes J.K."/>
            <person name="Zhao Y."/>
            <person name="Pandoh P."/>
            <person name="Moore R."/>
            <person name="Sperling F.A."/>
            <person name="Huber D.P."/>
            <person name="Birol I."/>
            <person name="Jones S.J."/>
            <person name="Bohlmann J."/>
        </authorList>
    </citation>
    <scope>NUCLEOTIDE SEQUENCE</scope>
</reference>
<dbReference type="AlphaFoldDB" id="N6UTL1"/>
<dbReference type="Pfam" id="PF03067">
    <property type="entry name" value="LPMO_10"/>
    <property type="match status" value="1"/>
</dbReference>
<feature type="chain" id="PRO_5010972140" description="Chitin-binding type-4 domain-containing protein" evidence="1">
    <location>
        <begin position="21"/>
        <end position="235"/>
    </location>
</feature>
<dbReference type="Proteomes" id="UP000019118">
    <property type="component" value="Unassembled WGS sequence"/>
</dbReference>
<evidence type="ECO:0000313" key="4">
    <source>
        <dbReference type="EnsemblMetazoa" id="XP_019772476.1"/>
    </source>
</evidence>
<evidence type="ECO:0000313" key="5">
    <source>
        <dbReference type="Proteomes" id="UP000019118"/>
    </source>
</evidence>
<name>N6UTL1_DENPD</name>
<sequence>MNISVKLAVIFCISIRSAFGHGYMYSPINRASRWRLEPTNWNITHNYEDNQYFCGGFAVQYSENEGKCGPCGDDWSDPVPRSKENGGTYGNGVVVASYLSGSLIKTDIRIQPIIEGIFPINTLVRLCVLNDTLLPETEDCFQPVRLLDGSFFQKISSEDYNVTSYIKLPLWLTCDRCVLRWHYSTGNNWGVCDNGTSALGCGPQKTFRSCADIAIIQPTWWRRFNFLNNYFAKII</sequence>
<organism evidence="3">
    <name type="scientific">Dendroctonus ponderosae</name>
    <name type="common">Mountain pine beetle</name>
    <dbReference type="NCBI Taxonomy" id="77166"/>
    <lineage>
        <taxon>Eukaryota</taxon>
        <taxon>Metazoa</taxon>
        <taxon>Ecdysozoa</taxon>
        <taxon>Arthropoda</taxon>
        <taxon>Hexapoda</taxon>
        <taxon>Insecta</taxon>
        <taxon>Pterygota</taxon>
        <taxon>Neoptera</taxon>
        <taxon>Endopterygota</taxon>
        <taxon>Coleoptera</taxon>
        <taxon>Polyphaga</taxon>
        <taxon>Cucujiformia</taxon>
        <taxon>Curculionidae</taxon>
        <taxon>Scolytinae</taxon>
        <taxon>Dendroctonus</taxon>
    </lineage>
</organism>
<accession>N6UTL1</accession>
<keyword evidence="1" id="KW-0732">Signal</keyword>
<feature type="non-terminal residue" evidence="3">
    <location>
        <position position="1"/>
    </location>
</feature>
<dbReference type="EMBL" id="KB739860">
    <property type="protein sequence ID" value="ENN82087.1"/>
    <property type="molecule type" value="Genomic_DNA"/>
</dbReference>
<gene>
    <name evidence="4" type="primary">109546081</name>
    <name evidence="3" type="ORF">YQE_01535</name>
</gene>
<feature type="signal peptide" evidence="1">
    <location>
        <begin position="1"/>
        <end position="20"/>
    </location>
</feature>
<dbReference type="InterPro" id="IPR004302">
    <property type="entry name" value="Cellulose/chitin-bd_N"/>
</dbReference>
<evidence type="ECO:0000313" key="3">
    <source>
        <dbReference type="EMBL" id="ENN82087.1"/>
    </source>
</evidence>